<dbReference type="Pfam" id="PF14694">
    <property type="entry name" value="LINES_N"/>
    <property type="match status" value="1"/>
</dbReference>
<dbReference type="PANTHER" id="PTHR16057">
    <property type="entry name" value="WINS1, 2 PROTEIN"/>
    <property type="match status" value="1"/>
</dbReference>
<keyword evidence="3" id="KW-1185">Reference proteome</keyword>
<dbReference type="PANTHER" id="PTHR16057:SF1">
    <property type="entry name" value="PROTEIN LINES HOMOLOG 1"/>
    <property type="match status" value="1"/>
</dbReference>
<dbReference type="InterPro" id="IPR016024">
    <property type="entry name" value="ARM-type_fold"/>
</dbReference>
<dbReference type="GeneID" id="29002899"/>
<organism evidence="2 3">
    <name type="scientific">Phycomyces blakesleeanus (strain ATCC 8743b / DSM 1359 / FGSC 10004 / NBRC 33097 / NRRL 1555)</name>
    <dbReference type="NCBI Taxonomy" id="763407"/>
    <lineage>
        <taxon>Eukaryota</taxon>
        <taxon>Fungi</taxon>
        <taxon>Fungi incertae sedis</taxon>
        <taxon>Mucoromycota</taxon>
        <taxon>Mucoromycotina</taxon>
        <taxon>Mucoromycetes</taxon>
        <taxon>Mucorales</taxon>
        <taxon>Phycomycetaceae</taxon>
        <taxon>Phycomyces</taxon>
    </lineage>
</organism>
<sequence>MDPHDLSIISRSLANHEILADDVLTNLDWRTVLESPDPFCVFSASQLFRQIIEHDSNSNTRRSALKIWIDTAVSQVYVDNLGSYLELFHSLLKRTRKLKDGIEESNISSDPGYILLSVLATNPKTNEWIQSSLEIQHQEKIVPLLVCLIDIVKLAGLFEYKNSLVYSQQGRDYCQAIIHSIKAHLKQVYPYWRSQSIAVVRKSMELVRRILEREGDTQMVVATLNDILSYSDFLNRRGFSYDHLLTMQQTDRTEFFYEPFVRTKSVLAVDRECLKQIISITFVSISRLLDSTQTPKKEEMDTTYEALVEIFNRLQGYHERLPDNGILELLFDIYGNNDEDAIYQQICILDVYTAIELQVKHEAGSTKNIMTREQLKVVCLLKEILSLLDISPHNLFLYFLYKTGMDHGILVDLLISNETDFLSFFVRYLKYIAHQPDEFVKACINLLNDEHEEEEEDESEYEDDDPENGLEMISSIFHNLISVLTSEGFPYNPTALIHRILYVTNYIDNILNASTSTNK</sequence>
<gene>
    <name evidence="2" type="ORF">PHYBLDRAFT_68696</name>
</gene>
<dbReference type="SUPFAM" id="SSF48371">
    <property type="entry name" value="ARM repeat"/>
    <property type="match status" value="1"/>
</dbReference>
<evidence type="ECO:0000313" key="2">
    <source>
        <dbReference type="EMBL" id="OAD72034.1"/>
    </source>
</evidence>
<protein>
    <recommendedName>
        <fullName evidence="1">Protein Lines N-terminal domain-containing protein</fullName>
    </recommendedName>
</protein>
<dbReference type="EMBL" id="KV440984">
    <property type="protein sequence ID" value="OAD72034.1"/>
    <property type="molecule type" value="Genomic_DNA"/>
</dbReference>
<name>A0A167M7J7_PHYB8</name>
<dbReference type="RefSeq" id="XP_018290074.1">
    <property type="nucleotide sequence ID" value="XM_018441993.1"/>
</dbReference>
<feature type="domain" description="Protein Lines N-terminal" evidence="1">
    <location>
        <begin position="317"/>
        <end position="443"/>
    </location>
</feature>
<reference evidence="3" key="1">
    <citation type="submission" date="2015-06" db="EMBL/GenBank/DDBJ databases">
        <title>Expansion of signal transduction pathways in fungi by whole-genome duplication.</title>
        <authorList>
            <consortium name="DOE Joint Genome Institute"/>
            <person name="Corrochano L.M."/>
            <person name="Kuo A."/>
            <person name="Marcet-Houben M."/>
            <person name="Polaino S."/>
            <person name="Salamov A."/>
            <person name="Villalobos J.M."/>
            <person name="Alvarez M.I."/>
            <person name="Avalos J."/>
            <person name="Benito E.P."/>
            <person name="Benoit I."/>
            <person name="Burger G."/>
            <person name="Camino L.P."/>
            <person name="Canovas D."/>
            <person name="Cerda-Olmedo E."/>
            <person name="Cheng J.-F."/>
            <person name="Dominguez A."/>
            <person name="Elias M."/>
            <person name="Eslava A.P."/>
            <person name="Glaser F."/>
            <person name="Grimwood J."/>
            <person name="Gutierrez G."/>
            <person name="Heitman J."/>
            <person name="Henrissat B."/>
            <person name="Iturriaga E.A."/>
            <person name="Lang B.F."/>
            <person name="Lavin J.L."/>
            <person name="Lee S."/>
            <person name="Li W."/>
            <person name="Lindquist E."/>
            <person name="Lopez-Garcia S."/>
            <person name="Luque E.M."/>
            <person name="Marcos A.T."/>
            <person name="Martin J."/>
            <person name="McCluskey K."/>
            <person name="Medina H.R."/>
            <person name="Miralles-Duran A."/>
            <person name="Miyazaki A."/>
            <person name="Munoz-Torres E."/>
            <person name="Oguiza J.A."/>
            <person name="Ohm R."/>
            <person name="Olmedo M."/>
            <person name="Orejas M."/>
            <person name="Ortiz-Castellanos L."/>
            <person name="Pisabarro A.G."/>
            <person name="Rodriguez-Romero J."/>
            <person name="Ruiz-Herrera J."/>
            <person name="Ruiz-Vazquez R."/>
            <person name="Sanz C."/>
            <person name="Schackwitz W."/>
            <person name="Schmutz J."/>
            <person name="Shahriari M."/>
            <person name="Shelest E."/>
            <person name="Silva-Franco F."/>
            <person name="Soanes D."/>
            <person name="Syed K."/>
            <person name="Tagua V.G."/>
            <person name="Talbot N.J."/>
            <person name="Thon M."/>
            <person name="De vries R.P."/>
            <person name="Wiebenga A."/>
            <person name="Yadav J.S."/>
            <person name="Braun E.L."/>
            <person name="Baker S."/>
            <person name="Garre V."/>
            <person name="Horwitz B."/>
            <person name="Torres-Martinez S."/>
            <person name="Idnurm A."/>
            <person name="Herrera-Estrella A."/>
            <person name="Gabaldon T."/>
            <person name="Grigoriev I.V."/>
        </authorList>
    </citation>
    <scope>NUCLEOTIDE SEQUENCE [LARGE SCALE GENOMIC DNA]</scope>
    <source>
        <strain evidence="3">NRRL 1555(-)</strain>
    </source>
</reference>
<dbReference type="InterPro" id="IPR032794">
    <property type="entry name" value="LINES_N"/>
</dbReference>
<dbReference type="VEuPathDB" id="FungiDB:PHYBLDRAFT_68696"/>
<dbReference type="OrthoDB" id="8251209at2759"/>
<dbReference type="AlphaFoldDB" id="A0A167M7J7"/>
<evidence type="ECO:0000313" key="3">
    <source>
        <dbReference type="Proteomes" id="UP000077315"/>
    </source>
</evidence>
<accession>A0A167M7J7</accession>
<proteinExistence type="predicted"/>
<dbReference type="InParanoid" id="A0A167M7J7"/>
<evidence type="ECO:0000259" key="1">
    <source>
        <dbReference type="Pfam" id="PF14694"/>
    </source>
</evidence>
<dbReference type="Proteomes" id="UP000077315">
    <property type="component" value="Unassembled WGS sequence"/>
</dbReference>
<dbReference type="InterPro" id="IPR024875">
    <property type="entry name" value="Protein_Lines"/>
</dbReference>